<sequence length="347" mass="37512">MGSGSLPESAGSSTDSLHTLKFGQKIYFPDASAAAAGGGGGETTVETPPPPPMSGLRRKPRVVGRVVHGGQPPRCQVEGCRVDLSDAKGYYSKHKVCSIHSKSPKVTVAGLEQRFHQLPEFDQEKRSCRRRLAGHNARRRKPSPGPLLPSCYGGLSPSVIESSGRSGSFTIDFTAYPRLPRGDAWPTVRLLDHIPRNRNTAPWQNNSENPPGDLFLQDSLVGTGFSGTTISPGECFPGVGDSSCALSLLSNQPWDSRTRAPTLEVNDMMNTEGSSSLAQPPTGPTAHDVVMNPYSQASWGLTRTSEPVNVQHFGRLELPQHNGRQGIELEQQSRSYDTSTPHIHWSL</sequence>
<feature type="domain" description="SBP-type" evidence="6">
    <location>
        <begin position="72"/>
        <end position="142"/>
    </location>
</feature>
<dbReference type="Proteomes" id="UP001396334">
    <property type="component" value="Unassembled WGS sequence"/>
</dbReference>
<evidence type="ECO:0000256" key="2">
    <source>
        <dbReference type="ARBA" id="ARBA00022771"/>
    </source>
</evidence>
<accession>A0ABR2TW14</accession>
<dbReference type="InterPro" id="IPR036893">
    <property type="entry name" value="SBP_sf"/>
</dbReference>
<organism evidence="7 8">
    <name type="scientific">Hibiscus sabdariffa</name>
    <name type="common">roselle</name>
    <dbReference type="NCBI Taxonomy" id="183260"/>
    <lineage>
        <taxon>Eukaryota</taxon>
        <taxon>Viridiplantae</taxon>
        <taxon>Streptophyta</taxon>
        <taxon>Embryophyta</taxon>
        <taxon>Tracheophyta</taxon>
        <taxon>Spermatophyta</taxon>
        <taxon>Magnoliopsida</taxon>
        <taxon>eudicotyledons</taxon>
        <taxon>Gunneridae</taxon>
        <taxon>Pentapetalae</taxon>
        <taxon>rosids</taxon>
        <taxon>malvids</taxon>
        <taxon>Malvales</taxon>
        <taxon>Malvaceae</taxon>
        <taxon>Malvoideae</taxon>
        <taxon>Hibiscus</taxon>
    </lineage>
</organism>
<proteinExistence type="predicted"/>
<keyword evidence="1" id="KW-0479">Metal-binding</keyword>
<dbReference type="EMBL" id="JBBPBN010000004">
    <property type="protein sequence ID" value="KAK9041378.1"/>
    <property type="molecule type" value="Genomic_DNA"/>
</dbReference>
<evidence type="ECO:0000256" key="1">
    <source>
        <dbReference type="ARBA" id="ARBA00022723"/>
    </source>
</evidence>
<evidence type="ECO:0000259" key="6">
    <source>
        <dbReference type="PROSITE" id="PS51141"/>
    </source>
</evidence>
<dbReference type="Pfam" id="PF03110">
    <property type="entry name" value="SBP"/>
    <property type="match status" value="1"/>
</dbReference>
<protein>
    <recommendedName>
        <fullName evidence="6">SBP-type domain-containing protein</fullName>
    </recommendedName>
</protein>
<dbReference type="SUPFAM" id="SSF103612">
    <property type="entry name" value="SBT domain"/>
    <property type="match status" value="1"/>
</dbReference>
<evidence type="ECO:0000313" key="7">
    <source>
        <dbReference type="EMBL" id="KAK9041378.1"/>
    </source>
</evidence>
<dbReference type="Gene3D" id="4.10.1100.10">
    <property type="entry name" value="Transcription factor, SBP-box domain"/>
    <property type="match status" value="1"/>
</dbReference>
<keyword evidence="8" id="KW-1185">Reference proteome</keyword>
<evidence type="ECO:0000256" key="5">
    <source>
        <dbReference type="SAM" id="MobiDB-lite"/>
    </source>
</evidence>
<dbReference type="PROSITE" id="PS51141">
    <property type="entry name" value="ZF_SBP"/>
    <property type="match status" value="1"/>
</dbReference>
<evidence type="ECO:0000313" key="8">
    <source>
        <dbReference type="Proteomes" id="UP001396334"/>
    </source>
</evidence>
<reference evidence="7 8" key="1">
    <citation type="journal article" date="2024" name="G3 (Bethesda)">
        <title>Genome assembly of Hibiscus sabdariffa L. provides insights into metabolisms of medicinal natural products.</title>
        <authorList>
            <person name="Kim T."/>
        </authorList>
    </citation>
    <scope>NUCLEOTIDE SEQUENCE [LARGE SCALE GENOMIC DNA]</scope>
    <source>
        <strain evidence="7">TK-2024</strain>
        <tissue evidence="7">Old leaves</tissue>
    </source>
</reference>
<dbReference type="InterPro" id="IPR004333">
    <property type="entry name" value="SBP_dom"/>
</dbReference>
<dbReference type="PANTHER" id="PTHR31251:SF191">
    <property type="entry name" value="SBP-TYPE DOMAIN-CONTAINING PROTEIN"/>
    <property type="match status" value="1"/>
</dbReference>
<feature type="region of interest" description="Disordered" evidence="5">
    <location>
        <begin position="33"/>
        <end position="58"/>
    </location>
</feature>
<dbReference type="InterPro" id="IPR044817">
    <property type="entry name" value="SBP-like"/>
</dbReference>
<name>A0ABR2TW14_9ROSI</name>
<dbReference type="PANTHER" id="PTHR31251">
    <property type="entry name" value="SQUAMOSA PROMOTER-BINDING-LIKE PROTEIN 4"/>
    <property type="match status" value="1"/>
</dbReference>
<evidence type="ECO:0000256" key="3">
    <source>
        <dbReference type="ARBA" id="ARBA00022833"/>
    </source>
</evidence>
<gene>
    <name evidence="7" type="ORF">V6N11_016481</name>
</gene>
<keyword evidence="3" id="KW-0862">Zinc</keyword>
<keyword evidence="2 4" id="KW-0863">Zinc-finger</keyword>
<evidence type="ECO:0000256" key="4">
    <source>
        <dbReference type="PROSITE-ProRule" id="PRU00470"/>
    </source>
</evidence>
<comment type="caution">
    <text evidence="7">The sequence shown here is derived from an EMBL/GenBank/DDBJ whole genome shotgun (WGS) entry which is preliminary data.</text>
</comment>